<proteinExistence type="predicted"/>
<dbReference type="SUPFAM" id="SSF51735">
    <property type="entry name" value="NAD(P)-binding Rossmann-fold domains"/>
    <property type="match status" value="1"/>
</dbReference>
<protein>
    <recommendedName>
        <fullName evidence="3">NAD(P)-binding protein</fullName>
    </recommendedName>
</protein>
<dbReference type="PRINTS" id="PR00081">
    <property type="entry name" value="GDHRDH"/>
</dbReference>
<dbReference type="CDD" id="cd05325">
    <property type="entry name" value="carb_red_sniffer_like_SDR_c"/>
    <property type="match status" value="1"/>
</dbReference>
<accession>A0A8I2YIR6</accession>
<dbReference type="Pfam" id="PF00106">
    <property type="entry name" value="adh_short"/>
    <property type="match status" value="1"/>
</dbReference>
<name>A0A8I2YIR6_9AGAM</name>
<dbReference type="Gene3D" id="3.40.50.720">
    <property type="entry name" value="NAD(P)-binding Rossmann-like Domain"/>
    <property type="match status" value="1"/>
</dbReference>
<dbReference type="GO" id="GO:0016616">
    <property type="term" value="F:oxidoreductase activity, acting on the CH-OH group of donors, NAD or NADP as acceptor"/>
    <property type="evidence" value="ECO:0007669"/>
    <property type="project" value="TreeGrafter"/>
</dbReference>
<comment type="caution">
    <text evidence="1">The sequence shown here is derived from an EMBL/GenBank/DDBJ whole genome shotgun (WGS) entry which is preliminary data.</text>
</comment>
<dbReference type="PANTHER" id="PTHR45458">
    <property type="entry name" value="SHORT-CHAIN DEHYDROGENASE/REDUCTASE SDR"/>
    <property type="match status" value="1"/>
</dbReference>
<dbReference type="InterPro" id="IPR052184">
    <property type="entry name" value="SDR_enzymes"/>
</dbReference>
<evidence type="ECO:0000313" key="1">
    <source>
        <dbReference type="EMBL" id="KAG6372791.1"/>
    </source>
</evidence>
<reference evidence="1" key="1">
    <citation type="submission" date="2021-03" db="EMBL/GenBank/DDBJ databases">
        <title>Evolutionary innovations through gain and loss of genes in the ectomycorrhizal Boletales.</title>
        <authorList>
            <person name="Wu G."/>
            <person name="Miyauchi S."/>
            <person name="Morin E."/>
            <person name="Yang Z.-L."/>
            <person name="Xu J."/>
            <person name="Martin F.M."/>
        </authorList>
    </citation>
    <scope>NUCLEOTIDE SEQUENCE</scope>
    <source>
        <strain evidence="1">BR01</strain>
    </source>
</reference>
<dbReference type="InterPro" id="IPR036291">
    <property type="entry name" value="NAD(P)-bd_dom_sf"/>
</dbReference>
<sequence>MKHSERIRIPYPPQMPIHSLSLSVLQLLDMPNTTWLITGASRGLGLETARQLLQTPTNTVFGTCRSPSTATELAALVSSPGTLYIVKLDVTDEASIKAAADEVFKLLNGAGLDYVLNNAGINRGDDLAFNFEPSALSDMMATNALGPALVSGYLLPAIERSDRRVIMNMTSRLASIGSDYGTIDTCYCMSKIALNMLTYKQAREHPDLIPIVLEPDWVKTDMGGPGAETEPAESVAGTLKVLRGLTKESAGKFFSYKGNKVPW</sequence>
<dbReference type="InterPro" id="IPR002347">
    <property type="entry name" value="SDR_fam"/>
</dbReference>
<evidence type="ECO:0000313" key="2">
    <source>
        <dbReference type="Proteomes" id="UP000683000"/>
    </source>
</evidence>
<organism evidence="1 2">
    <name type="scientific">Boletus reticuloceps</name>
    <dbReference type="NCBI Taxonomy" id="495285"/>
    <lineage>
        <taxon>Eukaryota</taxon>
        <taxon>Fungi</taxon>
        <taxon>Dikarya</taxon>
        <taxon>Basidiomycota</taxon>
        <taxon>Agaricomycotina</taxon>
        <taxon>Agaricomycetes</taxon>
        <taxon>Agaricomycetidae</taxon>
        <taxon>Boletales</taxon>
        <taxon>Boletineae</taxon>
        <taxon>Boletaceae</taxon>
        <taxon>Boletoideae</taxon>
        <taxon>Boletus</taxon>
    </lineage>
</organism>
<evidence type="ECO:0008006" key="3">
    <source>
        <dbReference type="Google" id="ProtNLM"/>
    </source>
</evidence>
<dbReference type="AlphaFoldDB" id="A0A8I2YIR6"/>
<dbReference type="OrthoDB" id="9876299at2759"/>
<keyword evidence="2" id="KW-1185">Reference proteome</keyword>
<gene>
    <name evidence="1" type="ORF">JVT61DRAFT_7193</name>
</gene>
<dbReference type="PANTHER" id="PTHR45458:SF1">
    <property type="entry name" value="SHORT CHAIN DEHYDROGENASE"/>
    <property type="match status" value="1"/>
</dbReference>
<dbReference type="EMBL" id="JAGFBS010000025">
    <property type="protein sequence ID" value="KAG6372791.1"/>
    <property type="molecule type" value="Genomic_DNA"/>
</dbReference>
<dbReference type="Proteomes" id="UP000683000">
    <property type="component" value="Unassembled WGS sequence"/>
</dbReference>